<reference evidence="5 6" key="1">
    <citation type="journal article" date="2011" name="Cell">
        <title>The monarch butterfly genome yields insights into long-distance migration.</title>
        <authorList>
            <person name="Zhan S."/>
            <person name="Merlin C."/>
            <person name="Boore J.L."/>
            <person name="Reppert S.M."/>
        </authorList>
    </citation>
    <scope>NUCLEOTIDE SEQUENCE [LARGE SCALE GENOMIC DNA]</scope>
    <source>
        <strain evidence="5">F-2</strain>
    </source>
</reference>
<accession>A0A212F3K0</accession>
<evidence type="ECO:0000256" key="3">
    <source>
        <dbReference type="ARBA" id="ARBA00022729"/>
    </source>
</evidence>
<dbReference type="KEGG" id="dpl:KGM_208481"/>
<dbReference type="FunCoup" id="A0A212F3K0">
    <property type="interactions" value="44"/>
</dbReference>
<dbReference type="PANTHER" id="PTHR31129:SF2">
    <property type="entry name" value="GLYCOPROTEIN HORMONE ALPHA-2"/>
    <property type="match status" value="1"/>
</dbReference>
<comment type="subcellular location">
    <subcellularLocation>
        <location evidence="1">Secreted</location>
    </subcellularLocation>
</comment>
<keyword evidence="6" id="KW-1185">Reference proteome</keyword>
<keyword evidence="3" id="KW-0732">Signal</keyword>
<evidence type="ECO:0000313" key="6">
    <source>
        <dbReference type="Proteomes" id="UP000007151"/>
    </source>
</evidence>
<keyword evidence="2" id="KW-0964">Secreted</keyword>
<evidence type="ECO:0000313" key="5">
    <source>
        <dbReference type="EMBL" id="OWR48317.1"/>
    </source>
</evidence>
<dbReference type="InterPro" id="IPR029034">
    <property type="entry name" value="Cystine-knot_cytokine"/>
</dbReference>
<proteinExistence type="predicted"/>
<evidence type="ECO:0000256" key="1">
    <source>
        <dbReference type="ARBA" id="ARBA00004613"/>
    </source>
</evidence>
<dbReference type="InterPro" id="IPR052680">
    <property type="entry name" value="Glyco_Hormone_Alpha"/>
</dbReference>
<keyword evidence="4" id="KW-1015">Disulfide bond</keyword>
<dbReference type="PANTHER" id="PTHR31129">
    <property type="entry name" value="GLYCOPROTEIN HORMONE ALPHA-2"/>
    <property type="match status" value="1"/>
</dbReference>
<protein>
    <submittedName>
        <fullName evidence="5">Glycoprotein hormone alpha 2</fullName>
    </submittedName>
</protein>
<dbReference type="Gene3D" id="2.10.90.10">
    <property type="entry name" value="Cystine-knot cytokines"/>
    <property type="match status" value="1"/>
</dbReference>
<dbReference type="GO" id="GO:0051427">
    <property type="term" value="F:hormone receptor binding"/>
    <property type="evidence" value="ECO:0007669"/>
    <property type="project" value="TreeGrafter"/>
</dbReference>
<dbReference type="Proteomes" id="UP000007151">
    <property type="component" value="Unassembled WGS sequence"/>
</dbReference>
<dbReference type="eggNOG" id="ENOG502S14Q">
    <property type="taxonomic scope" value="Eukaryota"/>
</dbReference>
<dbReference type="OrthoDB" id="6421717at2759"/>
<name>A0A212F3K0_DANPL</name>
<dbReference type="FunFam" id="2.10.90.10:FF:000049">
    <property type="entry name" value="Glycoprotein hormone alpha 2"/>
    <property type="match status" value="1"/>
</dbReference>
<evidence type="ECO:0000256" key="2">
    <source>
        <dbReference type="ARBA" id="ARBA00022525"/>
    </source>
</evidence>
<gene>
    <name evidence="5" type="ORF">KGM_208481</name>
</gene>
<dbReference type="GO" id="GO:0007166">
    <property type="term" value="P:cell surface receptor signaling pathway"/>
    <property type="evidence" value="ECO:0007669"/>
    <property type="project" value="TreeGrafter"/>
</dbReference>
<dbReference type="STRING" id="278856.A0A212F3K0"/>
<comment type="caution">
    <text evidence="5">The sequence shown here is derived from an EMBL/GenBank/DDBJ whole genome shotgun (WGS) entry which is preliminary data.</text>
</comment>
<sequence length="115" mass="12987">MFLRNFILLLTLSHLLVAQSYKKPGCHRQGHTRSISIPDCVEFKITTNACRGYCESYSLPSIMLGFKRHPVTSLGQCCNIMESEDIPVKVLCLDGERNLVFKSAVTCACYHCQKE</sequence>
<dbReference type="Pfam" id="PF03045">
    <property type="entry name" value="DAN"/>
    <property type="match status" value="1"/>
</dbReference>
<dbReference type="EMBL" id="AGBW02010564">
    <property type="protein sequence ID" value="OWR48317.1"/>
    <property type="molecule type" value="Genomic_DNA"/>
</dbReference>
<organism evidence="5 6">
    <name type="scientific">Danaus plexippus plexippus</name>
    <dbReference type="NCBI Taxonomy" id="278856"/>
    <lineage>
        <taxon>Eukaryota</taxon>
        <taxon>Metazoa</taxon>
        <taxon>Ecdysozoa</taxon>
        <taxon>Arthropoda</taxon>
        <taxon>Hexapoda</taxon>
        <taxon>Insecta</taxon>
        <taxon>Pterygota</taxon>
        <taxon>Neoptera</taxon>
        <taxon>Endopterygota</taxon>
        <taxon>Lepidoptera</taxon>
        <taxon>Glossata</taxon>
        <taxon>Ditrysia</taxon>
        <taxon>Papilionoidea</taxon>
        <taxon>Nymphalidae</taxon>
        <taxon>Danainae</taxon>
        <taxon>Danaini</taxon>
        <taxon>Danaina</taxon>
        <taxon>Danaus</taxon>
        <taxon>Danaus</taxon>
    </lineage>
</organism>
<dbReference type="InterPro" id="IPR004133">
    <property type="entry name" value="DAN_dom"/>
</dbReference>
<evidence type="ECO:0000256" key="4">
    <source>
        <dbReference type="ARBA" id="ARBA00023157"/>
    </source>
</evidence>
<dbReference type="AlphaFoldDB" id="A0A212F3K0"/>
<dbReference type="GO" id="GO:0005615">
    <property type="term" value="C:extracellular space"/>
    <property type="evidence" value="ECO:0007669"/>
    <property type="project" value="TreeGrafter"/>
</dbReference>